<evidence type="ECO:0000256" key="1">
    <source>
        <dbReference type="ARBA" id="ARBA00009249"/>
    </source>
</evidence>
<dbReference type="InterPro" id="IPR002930">
    <property type="entry name" value="GCV_H"/>
</dbReference>
<sequence length="114" mass="12745">MWYSDYHVWILPIHNRLVRLGLTKKMQTHLGMILHVDLPSIGSSCKKGDVLGILESSKSAIEVLSPVSGEILDVNQVLTENPKELNESPEEKGWLAIMRLDGELDTAQFSSSEE</sequence>
<dbReference type="Pfam" id="PF01597">
    <property type="entry name" value="GCV_H"/>
    <property type="match status" value="1"/>
</dbReference>
<dbReference type="PROSITE" id="PS50968">
    <property type="entry name" value="BIOTINYL_LIPOYL"/>
    <property type="match status" value="1"/>
</dbReference>
<proteinExistence type="inferred from homology"/>
<dbReference type="PANTHER" id="PTHR11715:SF3">
    <property type="entry name" value="GLYCINE CLEAVAGE SYSTEM H PROTEIN-RELATED"/>
    <property type="match status" value="1"/>
</dbReference>
<dbReference type="GO" id="GO:0005960">
    <property type="term" value="C:glycine cleavage complex"/>
    <property type="evidence" value="ECO:0007669"/>
    <property type="project" value="InterPro"/>
</dbReference>
<evidence type="ECO:0000313" key="6">
    <source>
        <dbReference type="Proteomes" id="UP000078162"/>
    </source>
</evidence>
<evidence type="ECO:0000256" key="2">
    <source>
        <dbReference type="ARBA" id="ARBA00018830"/>
    </source>
</evidence>
<evidence type="ECO:0000259" key="4">
    <source>
        <dbReference type="PROSITE" id="PS50968"/>
    </source>
</evidence>
<dbReference type="KEGG" id="csaz:Cs308_0996"/>
<dbReference type="RefSeq" id="WP_066483253.1">
    <property type="nucleotide sequence ID" value="NZ_CP014639.1"/>
</dbReference>
<dbReference type="STRING" id="1806891.Cs308_0996"/>
<evidence type="ECO:0000313" key="5">
    <source>
        <dbReference type="EMBL" id="ANH79166.1"/>
    </source>
</evidence>
<dbReference type="EMBL" id="CP014639">
    <property type="protein sequence ID" value="ANH79166.1"/>
    <property type="molecule type" value="Genomic_DNA"/>
</dbReference>
<organism evidence="5 6">
    <name type="scientific">Candidatus Chlamydia sanziniae</name>
    <dbReference type="NCBI Taxonomy" id="1806891"/>
    <lineage>
        <taxon>Bacteria</taxon>
        <taxon>Pseudomonadati</taxon>
        <taxon>Chlamydiota</taxon>
        <taxon>Chlamydiia</taxon>
        <taxon>Chlamydiales</taxon>
        <taxon>Chlamydiaceae</taxon>
        <taxon>Chlamydia/Chlamydophila group</taxon>
        <taxon>Chlamydia</taxon>
    </lineage>
</organism>
<dbReference type="GO" id="GO:0019464">
    <property type="term" value="P:glycine decarboxylation via glycine cleavage system"/>
    <property type="evidence" value="ECO:0007669"/>
    <property type="project" value="InterPro"/>
</dbReference>
<accession>A0A1A9HZ05</accession>
<dbReference type="PANTHER" id="PTHR11715">
    <property type="entry name" value="GLYCINE CLEAVAGE SYSTEM H PROTEIN"/>
    <property type="match status" value="1"/>
</dbReference>
<dbReference type="InterPro" id="IPR017514">
    <property type="entry name" value="GcvH_Chlamydia"/>
</dbReference>
<dbReference type="NCBIfam" id="TIGR03077">
    <property type="entry name" value="not_gcvH"/>
    <property type="match status" value="1"/>
</dbReference>
<reference evidence="6" key="1">
    <citation type="submission" date="2016-03" db="EMBL/GenBank/DDBJ databases">
        <title>Culture-independent genomics supports pathogen discovery for uncultivable bacteria within the genus Chlamydia.</title>
        <authorList>
            <person name="Taylor-Brown A."/>
            <person name="Bachmann N.L."/>
            <person name="Borel N."/>
            <person name="Polkinghorne A."/>
        </authorList>
    </citation>
    <scope>NUCLEOTIDE SEQUENCE [LARGE SCALE GENOMIC DNA]</scope>
    <source>
        <strain evidence="6">2742-308</strain>
    </source>
</reference>
<keyword evidence="3" id="KW-0450">Lipoyl</keyword>
<feature type="domain" description="Lipoyl-binding" evidence="4">
    <location>
        <begin position="17"/>
        <end position="99"/>
    </location>
</feature>
<dbReference type="AlphaFoldDB" id="A0A1A9HZ05"/>
<dbReference type="Gene3D" id="2.40.50.100">
    <property type="match status" value="1"/>
</dbReference>
<dbReference type="GO" id="GO:0005829">
    <property type="term" value="C:cytosol"/>
    <property type="evidence" value="ECO:0007669"/>
    <property type="project" value="TreeGrafter"/>
</dbReference>
<comment type="similarity">
    <text evidence="1">Belongs to the GcvH family.</text>
</comment>
<gene>
    <name evidence="5" type="ORF">Cs308_0996</name>
</gene>
<keyword evidence="6" id="KW-1185">Reference proteome</keyword>
<dbReference type="CDD" id="cd06848">
    <property type="entry name" value="GCS_H"/>
    <property type="match status" value="1"/>
</dbReference>
<evidence type="ECO:0000256" key="3">
    <source>
        <dbReference type="ARBA" id="ARBA00022823"/>
    </source>
</evidence>
<dbReference type="PATRIC" id="fig|1806891.3.peg.987"/>
<name>A0A1A9HZ05_9CHLA</name>
<dbReference type="GO" id="GO:0009249">
    <property type="term" value="P:protein lipoylation"/>
    <property type="evidence" value="ECO:0007669"/>
    <property type="project" value="TreeGrafter"/>
</dbReference>
<dbReference type="InterPro" id="IPR011053">
    <property type="entry name" value="Single_hybrid_motif"/>
</dbReference>
<dbReference type="InterPro" id="IPR033753">
    <property type="entry name" value="GCV_H/Fam206"/>
</dbReference>
<protein>
    <recommendedName>
        <fullName evidence="2">Glycine cleavage system H-like protein</fullName>
    </recommendedName>
</protein>
<dbReference type="OrthoDB" id="9796712at2"/>
<dbReference type="SUPFAM" id="SSF51230">
    <property type="entry name" value="Single hybrid motif"/>
    <property type="match status" value="1"/>
</dbReference>
<dbReference type="InterPro" id="IPR000089">
    <property type="entry name" value="Biotin_lipoyl"/>
</dbReference>
<dbReference type="Proteomes" id="UP000078162">
    <property type="component" value="Chromosome"/>
</dbReference>